<dbReference type="AlphaFoldDB" id="A0A317ZI83"/>
<comment type="function">
    <text evidence="6 7">Catalyzes a reversible aldol reaction between acetaldehyde and D-glyceraldehyde 3-phosphate to generate 2-deoxy-D-ribose 5-phosphate.</text>
</comment>
<comment type="caution">
    <text evidence="8">The sequence shown here is derived from an EMBL/GenBank/DDBJ whole genome shotgun (WGS) entry which is preliminary data.</text>
</comment>
<organism evidence="8 9">
    <name type="scientific">Coraliomargarita sinensis</name>
    <dbReference type="NCBI Taxonomy" id="2174842"/>
    <lineage>
        <taxon>Bacteria</taxon>
        <taxon>Pseudomonadati</taxon>
        <taxon>Verrucomicrobiota</taxon>
        <taxon>Opitutia</taxon>
        <taxon>Puniceicoccales</taxon>
        <taxon>Coraliomargaritaceae</taxon>
        <taxon>Coraliomargarita</taxon>
    </lineage>
</organism>
<dbReference type="PIRSF" id="PIRSF001357">
    <property type="entry name" value="DeoC"/>
    <property type="match status" value="1"/>
</dbReference>
<evidence type="ECO:0000256" key="4">
    <source>
        <dbReference type="ARBA" id="ARBA00023270"/>
    </source>
</evidence>
<comment type="pathway">
    <text evidence="7">Carbohydrate degradation; 2-deoxy-D-ribose 1-phosphate degradation; D-glyceraldehyde 3-phosphate and acetaldehyde from 2-deoxy-alpha-D-ribose 1-phosphate: step 2/2.</text>
</comment>
<dbReference type="GO" id="GO:0005737">
    <property type="term" value="C:cytoplasm"/>
    <property type="evidence" value="ECO:0007669"/>
    <property type="project" value="UniProtKB-SubCell"/>
</dbReference>
<dbReference type="EC" id="4.1.2.4" evidence="7"/>
<reference evidence="8 9" key="1">
    <citation type="submission" date="2018-05" db="EMBL/GenBank/DDBJ databases">
        <title>Coraliomargarita sinensis sp. nov., isolated from a marine solar saltern.</title>
        <authorList>
            <person name="Zhou L.Y."/>
        </authorList>
    </citation>
    <scope>NUCLEOTIDE SEQUENCE [LARGE SCALE GENOMIC DNA]</scope>
    <source>
        <strain evidence="8 9">WN38</strain>
    </source>
</reference>
<keyword evidence="3 7" id="KW-0456">Lyase</keyword>
<dbReference type="PANTHER" id="PTHR10889">
    <property type="entry name" value="DEOXYRIBOSE-PHOSPHATE ALDOLASE"/>
    <property type="match status" value="1"/>
</dbReference>
<dbReference type="FunFam" id="3.20.20.70:FF:000044">
    <property type="entry name" value="Deoxyribose-phosphate aldolase"/>
    <property type="match status" value="1"/>
</dbReference>
<dbReference type="InterPro" id="IPR028581">
    <property type="entry name" value="DeoC_typeI"/>
</dbReference>
<dbReference type="RefSeq" id="WP_110131278.1">
    <property type="nucleotide sequence ID" value="NZ_QHJQ01000006.1"/>
</dbReference>
<dbReference type="GO" id="GO:0006018">
    <property type="term" value="P:2-deoxyribose 1-phosphate catabolic process"/>
    <property type="evidence" value="ECO:0007669"/>
    <property type="project" value="UniProtKB-UniRule"/>
</dbReference>
<dbReference type="Gene3D" id="3.20.20.70">
    <property type="entry name" value="Aldolase class I"/>
    <property type="match status" value="1"/>
</dbReference>
<evidence type="ECO:0000256" key="5">
    <source>
        <dbReference type="ARBA" id="ARBA00048791"/>
    </source>
</evidence>
<comment type="similarity">
    <text evidence="1 7">Belongs to the DeoC/FbaB aldolase family. DeoC type 1 subfamily.</text>
</comment>
<feature type="active site" description="Schiff-base intermediate with acetaldehyde" evidence="7">
    <location>
        <position position="154"/>
    </location>
</feature>
<dbReference type="GO" id="GO:0016052">
    <property type="term" value="P:carbohydrate catabolic process"/>
    <property type="evidence" value="ECO:0007669"/>
    <property type="project" value="TreeGrafter"/>
</dbReference>
<comment type="catalytic activity">
    <reaction evidence="5 7">
        <text>2-deoxy-D-ribose 5-phosphate = D-glyceraldehyde 3-phosphate + acetaldehyde</text>
        <dbReference type="Rhea" id="RHEA:12821"/>
        <dbReference type="ChEBI" id="CHEBI:15343"/>
        <dbReference type="ChEBI" id="CHEBI:59776"/>
        <dbReference type="ChEBI" id="CHEBI:62877"/>
        <dbReference type="EC" id="4.1.2.4"/>
    </reaction>
</comment>
<feature type="active site" description="Proton donor/acceptor" evidence="7">
    <location>
        <position position="90"/>
    </location>
</feature>
<protein>
    <recommendedName>
        <fullName evidence="7">Deoxyribose-phosphate aldolase</fullName>
        <shortName evidence="7">DERA</shortName>
        <ecNumber evidence="7">4.1.2.4</ecNumber>
    </recommendedName>
    <alternativeName>
        <fullName evidence="7">2-deoxy-D-ribose 5-phosphate aldolase</fullName>
    </alternativeName>
    <alternativeName>
        <fullName evidence="7">Phosphodeoxyriboaldolase</fullName>
        <shortName evidence="7">Deoxyriboaldolase</shortName>
    </alternativeName>
</protein>
<dbReference type="InterPro" id="IPR013785">
    <property type="entry name" value="Aldolase_TIM"/>
</dbReference>
<dbReference type="GO" id="GO:0009264">
    <property type="term" value="P:deoxyribonucleotide catabolic process"/>
    <property type="evidence" value="ECO:0007669"/>
    <property type="project" value="UniProtKB-UniRule"/>
</dbReference>
<dbReference type="GO" id="GO:0004139">
    <property type="term" value="F:deoxyribose-phosphate aldolase activity"/>
    <property type="evidence" value="ECO:0007669"/>
    <property type="project" value="UniProtKB-UniRule"/>
</dbReference>
<feature type="active site" description="Proton donor/acceptor" evidence="7">
    <location>
        <position position="183"/>
    </location>
</feature>
<keyword evidence="9" id="KW-1185">Reference proteome</keyword>
<name>A0A317ZI83_9BACT</name>
<dbReference type="FunCoup" id="A0A317ZI83">
    <property type="interactions" value="391"/>
</dbReference>
<dbReference type="InParanoid" id="A0A317ZI83"/>
<dbReference type="SUPFAM" id="SSF51569">
    <property type="entry name" value="Aldolase"/>
    <property type="match status" value="1"/>
</dbReference>
<proteinExistence type="inferred from homology"/>
<evidence type="ECO:0000256" key="2">
    <source>
        <dbReference type="ARBA" id="ARBA00022490"/>
    </source>
</evidence>
<evidence type="ECO:0000313" key="9">
    <source>
        <dbReference type="Proteomes" id="UP000247099"/>
    </source>
</evidence>
<comment type="subcellular location">
    <subcellularLocation>
        <location evidence="7">Cytoplasm</location>
    </subcellularLocation>
</comment>
<keyword evidence="2 7" id="KW-0963">Cytoplasm</keyword>
<dbReference type="SMART" id="SM01133">
    <property type="entry name" value="DeoC"/>
    <property type="match status" value="1"/>
</dbReference>
<evidence type="ECO:0000256" key="3">
    <source>
        <dbReference type="ARBA" id="ARBA00023239"/>
    </source>
</evidence>
<evidence type="ECO:0000256" key="7">
    <source>
        <dbReference type="HAMAP-Rule" id="MF_00114"/>
    </source>
</evidence>
<keyword evidence="4 7" id="KW-0704">Schiff base</keyword>
<dbReference type="UniPathway" id="UPA00002">
    <property type="reaction ID" value="UER00468"/>
</dbReference>
<dbReference type="CDD" id="cd00959">
    <property type="entry name" value="DeoC"/>
    <property type="match status" value="1"/>
</dbReference>
<evidence type="ECO:0000256" key="6">
    <source>
        <dbReference type="ARBA" id="ARBA00056337"/>
    </source>
</evidence>
<dbReference type="OrthoDB" id="9778711at2"/>
<sequence>MDHLNRYLDAAVLKPETTREEAQEAIKACIRLKTFSVCVRPCDIELAQSLCRGTETKVCVVLGFPHGDQLSASKADEARHYIESGVDEIDMVANYGWAKSGDWDAVRADIAGVARQCKAANVLLKVIFETAQLTAGQIQRLAEISIDAGADYIKTSTGFNGAGAKESDVQVMLETAAGKAKVKPSGGIRDAATARRFIEMGASRLGVGWTSCAAICEGGEVSGSGY</sequence>
<evidence type="ECO:0000313" key="8">
    <source>
        <dbReference type="EMBL" id="PXA03923.1"/>
    </source>
</evidence>
<dbReference type="HAMAP" id="MF_00114">
    <property type="entry name" value="DeoC_type1"/>
    <property type="match status" value="1"/>
</dbReference>
<evidence type="ECO:0000256" key="1">
    <source>
        <dbReference type="ARBA" id="ARBA00010936"/>
    </source>
</evidence>
<dbReference type="InterPro" id="IPR011343">
    <property type="entry name" value="DeoC"/>
</dbReference>
<dbReference type="Proteomes" id="UP000247099">
    <property type="component" value="Unassembled WGS sequence"/>
</dbReference>
<gene>
    <name evidence="7 8" type="primary">deoC</name>
    <name evidence="8" type="ORF">DDZ13_09800</name>
</gene>
<dbReference type="Pfam" id="PF01791">
    <property type="entry name" value="DeoC"/>
    <property type="match status" value="1"/>
</dbReference>
<dbReference type="InterPro" id="IPR002915">
    <property type="entry name" value="DeoC/FbaB/LacD_aldolase"/>
</dbReference>
<dbReference type="NCBIfam" id="TIGR00126">
    <property type="entry name" value="deoC"/>
    <property type="match status" value="1"/>
</dbReference>
<dbReference type="EMBL" id="QHJQ01000006">
    <property type="protein sequence ID" value="PXA03923.1"/>
    <property type="molecule type" value="Genomic_DNA"/>
</dbReference>
<dbReference type="PANTHER" id="PTHR10889:SF1">
    <property type="entry name" value="DEOXYRIBOSE-PHOSPHATE ALDOLASE"/>
    <property type="match status" value="1"/>
</dbReference>
<accession>A0A317ZI83</accession>